<dbReference type="EMBL" id="DUJN01000007">
    <property type="protein sequence ID" value="HII61769.1"/>
    <property type="molecule type" value="Genomic_DNA"/>
</dbReference>
<dbReference type="AlphaFoldDB" id="A0A832TAK0"/>
<dbReference type="Gene3D" id="3.30.56.30">
    <property type="entry name" value="Signal recognition particle, SRP19-like subunit"/>
    <property type="match status" value="1"/>
</dbReference>
<keyword evidence="2 4" id="KW-0733">Signal recognition particle</keyword>
<evidence type="ECO:0000256" key="1">
    <source>
        <dbReference type="ARBA" id="ARBA00022490"/>
    </source>
</evidence>
<evidence type="ECO:0000313" key="6">
    <source>
        <dbReference type="Proteomes" id="UP000617544"/>
    </source>
</evidence>
<name>A0A832TAK0_PYRHR</name>
<dbReference type="RefSeq" id="WP_010885915.1">
    <property type="nucleotide sequence ID" value="NZ_DUJN01000007.1"/>
</dbReference>
<comment type="caution">
    <text evidence="5">The sequence shown here is derived from an EMBL/GenBank/DDBJ whole genome shotgun (WGS) entry which is preliminary data.</text>
</comment>
<dbReference type="InterPro" id="IPR036521">
    <property type="entry name" value="SRP19-like_sf"/>
</dbReference>
<comment type="subcellular location">
    <subcellularLocation>
        <location evidence="4">Cytoplasm</location>
    </subcellularLocation>
</comment>
<keyword evidence="1 4" id="KW-0963">Cytoplasm</keyword>
<dbReference type="InterPro" id="IPR002778">
    <property type="entry name" value="Signal_recog_particle_SRP19"/>
</dbReference>
<dbReference type="Pfam" id="PF01922">
    <property type="entry name" value="SRP19"/>
    <property type="match status" value="1"/>
</dbReference>
<keyword evidence="4" id="KW-0694">RNA-binding</keyword>
<proteinExistence type="inferred from homology"/>
<accession>A0A832TAK0</accession>
<dbReference type="GO" id="GO:0048500">
    <property type="term" value="C:signal recognition particle"/>
    <property type="evidence" value="ECO:0007669"/>
    <property type="project" value="UniProtKB-UniRule"/>
</dbReference>
<dbReference type="SUPFAM" id="SSF69695">
    <property type="entry name" value="SRP19"/>
    <property type="match status" value="1"/>
</dbReference>
<evidence type="ECO:0000256" key="3">
    <source>
        <dbReference type="ARBA" id="ARBA00023274"/>
    </source>
</evidence>
<sequence>MGRFVVWPCELDSRLSRKYGRIIPKNLAIEKPSLDEIIEVAETLNLKIVEVDREKLNPRLSGIDEELRTYGRIIIESPYGKVKTLRLIAQKIREFRRRR</sequence>
<dbReference type="HAMAP" id="MF_00305">
    <property type="entry name" value="SRP19"/>
    <property type="match status" value="1"/>
</dbReference>
<evidence type="ECO:0000313" key="5">
    <source>
        <dbReference type="EMBL" id="HII61769.1"/>
    </source>
</evidence>
<evidence type="ECO:0000256" key="2">
    <source>
        <dbReference type="ARBA" id="ARBA00023135"/>
    </source>
</evidence>
<evidence type="ECO:0000256" key="4">
    <source>
        <dbReference type="HAMAP-Rule" id="MF_00305"/>
    </source>
</evidence>
<dbReference type="GO" id="GO:0006614">
    <property type="term" value="P:SRP-dependent cotranslational protein targeting to membrane"/>
    <property type="evidence" value="ECO:0007669"/>
    <property type="project" value="InterPro"/>
</dbReference>
<dbReference type="InterPro" id="IPR022938">
    <property type="entry name" value="SRP19_arc-type"/>
</dbReference>
<comment type="subunit">
    <text evidence="4">Part of the signal recognition particle protein translocation system, which is composed of SRP and FtsY. Archaeal SRP consists of a 7S RNA molecule of 300 nucleotides and two protein subunits: SRP54 and SRP19.</text>
</comment>
<dbReference type="OMA" id="FVVWPSE"/>
<dbReference type="NCBIfam" id="NF002993">
    <property type="entry name" value="PRK03745.1"/>
    <property type="match status" value="1"/>
</dbReference>
<dbReference type="GO" id="GO:0008312">
    <property type="term" value="F:7S RNA binding"/>
    <property type="evidence" value="ECO:0007669"/>
    <property type="project" value="UniProtKB-UniRule"/>
</dbReference>
<gene>
    <name evidence="4" type="primary">srp19</name>
    <name evidence="5" type="ORF">HA331_08555</name>
</gene>
<comment type="similarity">
    <text evidence="4">Belongs to the SRP19 family.</text>
</comment>
<keyword evidence="3 4" id="KW-0687">Ribonucleoprotein</keyword>
<dbReference type="SMR" id="A0A832TAK0"/>
<organism evidence="5 6">
    <name type="scientific">Pyrococcus horikoshii</name>
    <dbReference type="NCBI Taxonomy" id="53953"/>
    <lineage>
        <taxon>Archaea</taxon>
        <taxon>Methanobacteriati</taxon>
        <taxon>Methanobacteriota</taxon>
        <taxon>Thermococci</taxon>
        <taxon>Thermococcales</taxon>
        <taxon>Thermococcaceae</taxon>
        <taxon>Pyrococcus</taxon>
    </lineage>
</organism>
<dbReference type="Proteomes" id="UP000617544">
    <property type="component" value="Unassembled WGS sequence"/>
</dbReference>
<reference evidence="5" key="1">
    <citation type="journal article" date="2020" name="bioRxiv">
        <title>A rank-normalized archaeal taxonomy based on genome phylogeny resolves widespread incomplete and uneven classifications.</title>
        <authorList>
            <person name="Rinke C."/>
            <person name="Chuvochina M."/>
            <person name="Mussig A.J."/>
            <person name="Chaumeil P.-A."/>
            <person name="Waite D.W."/>
            <person name="Whitman W.B."/>
            <person name="Parks D.H."/>
            <person name="Hugenholtz P."/>
        </authorList>
    </citation>
    <scope>NUCLEOTIDE SEQUENCE</scope>
    <source>
        <strain evidence="5">UBA8834</strain>
    </source>
</reference>
<dbReference type="GeneID" id="1442697"/>
<comment type="function">
    <text evidence="4">Involved in targeting and insertion of nascent membrane proteins into the cytoplasmic membrane. Binds directly to 7S RNA and mediates binding of the 54 kDa subunit of the SRP.</text>
</comment>
<protein>
    <recommendedName>
        <fullName evidence="4">Signal recognition particle 19 kDa protein</fullName>
        <shortName evidence="4">SRP19</shortName>
    </recommendedName>
</protein>